<dbReference type="AlphaFoldDB" id="A0A6H9WA76"/>
<comment type="caution">
    <text evidence="1">The sequence shown here is derived from an EMBL/GenBank/DDBJ whole genome shotgun (WGS) entry which is preliminary data.</text>
</comment>
<evidence type="ECO:0000313" key="2">
    <source>
        <dbReference type="Proteomes" id="UP000431744"/>
    </source>
</evidence>
<accession>A0A6H9WA76</accession>
<gene>
    <name evidence="1" type="ORF">F8O04_13295</name>
</gene>
<keyword evidence="2" id="KW-1185">Reference proteome</keyword>
<dbReference type="OrthoDB" id="5120662at2"/>
<dbReference type="EMBL" id="WBJY01000004">
    <property type="protein sequence ID" value="KAB1646717.1"/>
    <property type="molecule type" value="Genomic_DNA"/>
</dbReference>
<evidence type="ECO:0000313" key="1">
    <source>
        <dbReference type="EMBL" id="KAB1646717.1"/>
    </source>
</evidence>
<organism evidence="1 2">
    <name type="scientific">Pseudoclavibacter endophyticus</name>
    <dbReference type="NCBI Taxonomy" id="1778590"/>
    <lineage>
        <taxon>Bacteria</taxon>
        <taxon>Bacillati</taxon>
        <taxon>Actinomycetota</taxon>
        <taxon>Actinomycetes</taxon>
        <taxon>Micrococcales</taxon>
        <taxon>Microbacteriaceae</taxon>
        <taxon>Pseudoclavibacter</taxon>
    </lineage>
</organism>
<sequence>MNVNLLIPRPAAVRETVRGVVRQQLNATLWRITRQSGEVLGYVEHLGEVGHPYRAKRMLPDRRGFMGFGDFDDLGEAVEALRH</sequence>
<dbReference type="RefSeq" id="WP_158029883.1">
    <property type="nucleotide sequence ID" value="NZ_BMHG01000002.1"/>
</dbReference>
<dbReference type="Proteomes" id="UP000431744">
    <property type="component" value="Unassembled WGS sequence"/>
</dbReference>
<protein>
    <submittedName>
        <fullName evidence="1">Uncharacterized protein</fullName>
    </submittedName>
</protein>
<name>A0A6H9WA76_9MICO</name>
<reference evidence="1 2" key="1">
    <citation type="submission" date="2019-09" db="EMBL/GenBank/DDBJ databases">
        <title>Phylogeny of genus Pseudoclavibacter and closely related genus.</title>
        <authorList>
            <person name="Li Y."/>
        </authorList>
    </citation>
    <scope>NUCLEOTIDE SEQUENCE [LARGE SCALE GENOMIC DNA]</scope>
    <source>
        <strain evidence="1 2">EGI 60007</strain>
    </source>
</reference>
<proteinExistence type="predicted"/>